<dbReference type="GeneID" id="19201644"/>
<gene>
    <name evidence="2" type="ORF">CONPUDRAFT_141567</name>
</gene>
<keyword evidence="1" id="KW-1133">Transmembrane helix</keyword>
<reference evidence="3" key="1">
    <citation type="journal article" date="2012" name="Science">
        <title>The Paleozoic origin of enzymatic lignin decomposition reconstructed from 31 fungal genomes.</title>
        <authorList>
            <person name="Floudas D."/>
            <person name="Binder M."/>
            <person name="Riley R."/>
            <person name="Barry K."/>
            <person name="Blanchette R.A."/>
            <person name="Henrissat B."/>
            <person name="Martinez A.T."/>
            <person name="Otillar R."/>
            <person name="Spatafora J.W."/>
            <person name="Yadav J.S."/>
            <person name="Aerts A."/>
            <person name="Benoit I."/>
            <person name="Boyd A."/>
            <person name="Carlson A."/>
            <person name="Copeland A."/>
            <person name="Coutinho P.M."/>
            <person name="de Vries R.P."/>
            <person name="Ferreira P."/>
            <person name="Findley K."/>
            <person name="Foster B."/>
            <person name="Gaskell J."/>
            <person name="Glotzer D."/>
            <person name="Gorecki P."/>
            <person name="Heitman J."/>
            <person name="Hesse C."/>
            <person name="Hori C."/>
            <person name="Igarashi K."/>
            <person name="Jurgens J.A."/>
            <person name="Kallen N."/>
            <person name="Kersten P."/>
            <person name="Kohler A."/>
            <person name="Kuees U."/>
            <person name="Kumar T.K.A."/>
            <person name="Kuo A."/>
            <person name="LaButti K."/>
            <person name="Larrondo L.F."/>
            <person name="Lindquist E."/>
            <person name="Ling A."/>
            <person name="Lombard V."/>
            <person name="Lucas S."/>
            <person name="Lundell T."/>
            <person name="Martin R."/>
            <person name="McLaughlin D.J."/>
            <person name="Morgenstern I."/>
            <person name="Morin E."/>
            <person name="Murat C."/>
            <person name="Nagy L.G."/>
            <person name="Nolan M."/>
            <person name="Ohm R.A."/>
            <person name="Patyshakuliyeva A."/>
            <person name="Rokas A."/>
            <person name="Ruiz-Duenas F.J."/>
            <person name="Sabat G."/>
            <person name="Salamov A."/>
            <person name="Samejima M."/>
            <person name="Schmutz J."/>
            <person name="Slot J.C."/>
            <person name="St John F."/>
            <person name="Stenlid J."/>
            <person name="Sun H."/>
            <person name="Sun S."/>
            <person name="Syed K."/>
            <person name="Tsang A."/>
            <person name="Wiebenga A."/>
            <person name="Young D."/>
            <person name="Pisabarro A."/>
            <person name="Eastwood D.C."/>
            <person name="Martin F."/>
            <person name="Cullen D."/>
            <person name="Grigoriev I.V."/>
            <person name="Hibbett D.S."/>
        </authorList>
    </citation>
    <scope>NUCLEOTIDE SEQUENCE [LARGE SCALE GENOMIC DNA]</scope>
    <source>
        <strain evidence="3">RWD-64-598 SS2</strain>
    </source>
</reference>
<evidence type="ECO:0000256" key="1">
    <source>
        <dbReference type="SAM" id="Phobius"/>
    </source>
</evidence>
<accession>A0A5M3N0S6</accession>
<feature type="transmembrane region" description="Helical" evidence="1">
    <location>
        <begin position="124"/>
        <end position="147"/>
    </location>
</feature>
<name>A0A5M3N0S6_CONPW</name>
<dbReference type="EMBL" id="JH711574">
    <property type="protein sequence ID" value="EIW84624.1"/>
    <property type="molecule type" value="Genomic_DNA"/>
</dbReference>
<evidence type="ECO:0000313" key="3">
    <source>
        <dbReference type="Proteomes" id="UP000053558"/>
    </source>
</evidence>
<feature type="transmembrane region" description="Helical" evidence="1">
    <location>
        <begin position="218"/>
        <end position="240"/>
    </location>
</feature>
<feature type="transmembrane region" description="Helical" evidence="1">
    <location>
        <begin position="20"/>
        <end position="41"/>
    </location>
</feature>
<protein>
    <submittedName>
        <fullName evidence="2">Uncharacterized protein</fullName>
    </submittedName>
</protein>
<feature type="transmembrane region" description="Helical" evidence="1">
    <location>
        <begin position="159"/>
        <end position="182"/>
    </location>
</feature>
<dbReference type="Proteomes" id="UP000053558">
    <property type="component" value="Unassembled WGS sequence"/>
</dbReference>
<comment type="caution">
    <text evidence="2">The sequence shown here is derived from an EMBL/GenBank/DDBJ whole genome shotgun (WGS) entry which is preliminary data.</text>
</comment>
<keyword evidence="3" id="KW-1185">Reference proteome</keyword>
<feature type="transmembrane region" description="Helical" evidence="1">
    <location>
        <begin position="53"/>
        <end position="73"/>
    </location>
</feature>
<dbReference type="KEGG" id="cput:CONPUDRAFT_141567"/>
<evidence type="ECO:0000313" key="2">
    <source>
        <dbReference type="EMBL" id="EIW84624.1"/>
    </source>
</evidence>
<organism evidence="2 3">
    <name type="scientific">Coniophora puteana (strain RWD-64-598)</name>
    <name type="common">Brown rot fungus</name>
    <dbReference type="NCBI Taxonomy" id="741705"/>
    <lineage>
        <taxon>Eukaryota</taxon>
        <taxon>Fungi</taxon>
        <taxon>Dikarya</taxon>
        <taxon>Basidiomycota</taxon>
        <taxon>Agaricomycotina</taxon>
        <taxon>Agaricomycetes</taxon>
        <taxon>Agaricomycetidae</taxon>
        <taxon>Boletales</taxon>
        <taxon>Coniophorineae</taxon>
        <taxon>Coniophoraceae</taxon>
        <taxon>Coniophora</taxon>
    </lineage>
</organism>
<proteinExistence type="predicted"/>
<dbReference type="RefSeq" id="XP_007764366.1">
    <property type="nucleotide sequence ID" value="XM_007766176.1"/>
</dbReference>
<keyword evidence="1" id="KW-0472">Membrane</keyword>
<dbReference type="AlphaFoldDB" id="A0A5M3N0S6"/>
<keyword evidence="1" id="KW-0812">Transmembrane</keyword>
<sequence>MSSTAAVSVVQNVESFMLSSFFNTGLTFIVSLFTLVLYDYALNVPLETKRRPGMAFTYGIVSSRIIVLGQTFAQLEFDKLRYFGLIFSAHNLRTGLCFLASDVRLAAFKGTFEGSTMVISSRCFFVGALTTALEAVIVFFVQAMMALRVCALLGRPRKVIVILSVAFALVQAGNLTQAVIMVTSGSQIASNSLSAEIRLQGIDACLYSYTPADKLSTVVVYGMLAVFEAIMFAFVAYYVMSNLSAPFWRHPATSVASLASIIVRDNLIWFVVYVPSLVSERLVSQAVRIVLS</sequence>